<evidence type="ECO:0000256" key="3">
    <source>
        <dbReference type="ARBA" id="ARBA00023186"/>
    </source>
</evidence>
<feature type="compositionally biased region" description="Low complexity" evidence="4">
    <location>
        <begin position="313"/>
        <end position="368"/>
    </location>
</feature>
<evidence type="ECO:0000313" key="5">
    <source>
        <dbReference type="EMBL" id="OCH86040.1"/>
    </source>
</evidence>
<accession>A0A8E2AVC0</accession>
<dbReference type="GO" id="GO:0005085">
    <property type="term" value="F:guanyl-nucleotide exchange factor activity"/>
    <property type="evidence" value="ECO:0007669"/>
    <property type="project" value="UniProtKB-KW"/>
</dbReference>
<dbReference type="EMBL" id="KV722548">
    <property type="protein sequence ID" value="OCH86040.1"/>
    <property type="molecule type" value="Genomic_DNA"/>
</dbReference>
<feature type="compositionally biased region" description="Polar residues" evidence="4">
    <location>
        <begin position="542"/>
        <end position="553"/>
    </location>
</feature>
<keyword evidence="3" id="KW-0143">Chaperone</keyword>
<dbReference type="Proteomes" id="UP000250043">
    <property type="component" value="Unassembled WGS sequence"/>
</dbReference>
<dbReference type="InterPro" id="IPR019318">
    <property type="entry name" value="Gua_nucleotide_exch_fac_Ric8"/>
</dbReference>
<evidence type="ECO:0000313" key="6">
    <source>
        <dbReference type="Proteomes" id="UP000250043"/>
    </source>
</evidence>
<reference evidence="5 6" key="1">
    <citation type="submission" date="2016-07" db="EMBL/GenBank/DDBJ databases">
        <title>Draft genome of the white-rot fungus Obba rivulosa 3A-2.</title>
        <authorList>
            <consortium name="DOE Joint Genome Institute"/>
            <person name="Miettinen O."/>
            <person name="Riley R."/>
            <person name="Acob R."/>
            <person name="Barry K."/>
            <person name="Cullen D."/>
            <person name="De Vries R."/>
            <person name="Hainaut M."/>
            <person name="Hatakka A."/>
            <person name="Henrissat B."/>
            <person name="Hilden K."/>
            <person name="Kuo R."/>
            <person name="Labutti K."/>
            <person name="Lipzen A."/>
            <person name="Makela M.R."/>
            <person name="Sandor L."/>
            <person name="Spatafora J.W."/>
            <person name="Grigoriev I.V."/>
            <person name="Hibbett D.S."/>
        </authorList>
    </citation>
    <scope>NUCLEOTIDE SEQUENCE [LARGE SCALE GENOMIC DNA]</scope>
    <source>
        <strain evidence="5 6">3A-2</strain>
    </source>
</reference>
<sequence>MSRLLENYTALSATSPRTQVSNVLQSIVDVLPFQIDDASRKELIQSLLDDLARCTNSNGKKSRLTQKEAALALQAVKSLGKNPAGSEVIATSANLTSLLALSNAFKEKDTMDASNEALRCIANALLLVDSARATFVQKEVGGADFAVELLEKSTTPERLFLASRLLFLSTVSISASGDFIRSLVESRPPGHSGNIIEIIAGKLDVLSRSIQGSMKLSREAMTDLLKFTFNLLLHYPKIVDESEGTPVKTGGDPAKVIGDCWSDRLDGILPPLLRTFNTLPPTFPSPLTLPMTHIIHALITIPVTPSLQSKWFPPSSNRNSPRPSSSKSNRDSPVSFPDSSSKVGSTASSSSSSQSSSPTGTSKPPGAFDRALSALAAGRRSLSRSSSPHPGSSVDVLLRTYDLLEVTLAHYLPGTVDPDDASVRERVKKEGEQNLDDVVVPLVVLITKFCVADESSRLRLRQWLLPDDLDRTSPLEGRPDLLGRCLRLMSCVHHQRLKPAVGELLFAICDSDASTLSGYVGYGNVAGFLFHKGIAGAPPRPTGNSSIPSTTPSGAPINPITGIVEQPRAEEPEMSDEEKEREAEKLFVLFDRLEKSGAIPASQNPIRKAVQEGRLG</sequence>
<evidence type="ECO:0008006" key="7">
    <source>
        <dbReference type="Google" id="ProtNLM"/>
    </source>
</evidence>
<evidence type="ECO:0000256" key="2">
    <source>
        <dbReference type="ARBA" id="ARBA00022658"/>
    </source>
</evidence>
<name>A0A8E2AVC0_9APHY</name>
<proteinExistence type="inferred from homology"/>
<keyword evidence="2" id="KW-0344">Guanine-nucleotide releasing factor</keyword>
<protein>
    <recommendedName>
        <fullName evidence="7">Guanine nucleotide exchange factor</fullName>
    </recommendedName>
</protein>
<evidence type="ECO:0000256" key="4">
    <source>
        <dbReference type="SAM" id="MobiDB-lite"/>
    </source>
</evidence>
<feature type="region of interest" description="Disordered" evidence="4">
    <location>
        <begin position="540"/>
        <end position="559"/>
    </location>
</feature>
<dbReference type="OrthoDB" id="5585685at2759"/>
<dbReference type="AlphaFoldDB" id="A0A8E2AVC0"/>
<dbReference type="PANTHER" id="PTHR12425">
    <property type="entry name" value="SYNEMBRYN"/>
    <property type="match status" value="1"/>
</dbReference>
<comment type="similarity">
    <text evidence="1">Belongs to the synembryn family.</text>
</comment>
<dbReference type="PANTHER" id="PTHR12425:SF5">
    <property type="entry name" value="SYNEMBRYN"/>
    <property type="match status" value="1"/>
</dbReference>
<dbReference type="GO" id="GO:0005737">
    <property type="term" value="C:cytoplasm"/>
    <property type="evidence" value="ECO:0007669"/>
    <property type="project" value="TreeGrafter"/>
</dbReference>
<dbReference type="GO" id="GO:0001965">
    <property type="term" value="F:G-protein alpha-subunit binding"/>
    <property type="evidence" value="ECO:0007669"/>
    <property type="project" value="TreeGrafter"/>
</dbReference>
<gene>
    <name evidence="5" type="ORF">OBBRIDRAFT_797587</name>
</gene>
<feature type="region of interest" description="Disordered" evidence="4">
    <location>
        <begin position="312"/>
        <end position="368"/>
    </location>
</feature>
<keyword evidence="6" id="KW-1185">Reference proteome</keyword>
<organism evidence="5 6">
    <name type="scientific">Obba rivulosa</name>
    <dbReference type="NCBI Taxonomy" id="1052685"/>
    <lineage>
        <taxon>Eukaryota</taxon>
        <taxon>Fungi</taxon>
        <taxon>Dikarya</taxon>
        <taxon>Basidiomycota</taxon>
        <taxon>Agaricomycotina</taxon>
        <taxon>Agaricomycetes</taxon>
        <taxon>Polyporales</taxon>
        <taxon>Gelatoporiaceae</taxon>
        <taxon>Obba</taxon>
    </lineage>
</organism>
<dbReference type="Pfam" id="PF10165">
    <property type="entry name" value="Ric8"/>
    <property type="match status" value="1"/>
</dbReference>
<dbReference type="GO" id="GO:0007186">
    <property type="term" value="P:G protein-coupled receptor signaling pathway"/>
    <property type="evidence" value="ECO:0007669"/>
    <property type="project" value="TreeGrafter"/>
</dbReference>
<evidence type="ECO:0000256" key="1">
    <source>
        <dbReference type="ARBA" id="ARBA00009049"/>
    </source>
</evidence>